<dbReference type="NCBIfam" id="TIGR03534">
    <property type="entry name" value="RF_mod_PrmC"/>
    <property type="match status" value="1"/>
</dbReference>
<comment type="caution">
    <text evidence="8">The sequence shown here is derived from an EMBL/GenBank/DDBJ whole genome shotgun (WGS) entry which is preliminary data.</text>
</comment>
<dbReference type="EC" id="2.1.1.297" evidence="5"/>
<evidence type="ECO:0000256" key="5">
    <source>
        <dbReference type="HAMAP-Rule" id="MF_02126"/>
    </source>
</evidence>
<evidence type="ECO:0000313" key="8">
    <source>
        <dbReference type="EMBL" id="NIA71873.1"/>
    </source>
</evidence>
<dbReference type="CDD" id="cd02440">
    <property type="entry name" value="AdoMet_MTases"/>
    <property type="match status" value="1"/>
</dbReference>
<comment type="function">
    <text evidence="5">Methylates the class 1 translation termination release factors RF1/PrfA and RF2/PrfB on the glutamine residue of the universally conserved GGQ motif.</text>
</comment>
<dbReference type="PROSITE" id="PS00092">
    <property type="entry name" value="N6_MTASE"/>
    <property type="match status" value="1"/>
</dbReference>
<dbReference type="InterPro" id="IPR004556">
    <property type="entry name" value="HemK-like"/>
</dbReference>
<keyword evidence="1 5" id="KW-0489">Methyltransferase</keyword>
<evidence type="ECO:0000256" key="3">
    <source>
        <dbReference type="ARBA" id="ARBA00022691"/>
    </source>
</evidence>
<dbReference type="EMBL" id="JAAQPH010000027">
    <property type="protein sequence ID" value="NIA71873.1"/>
    <property type="molecule type" value="Genomic_DNA"/>
</dbReference>
<accession>A0A967F2L7</accession>
<dbReference type="Gene3D" id="3.40.50.150">
    <property type="entry name" value="Vaccinia Virus protein VP39"/>
    <property type="match status" value="1"/>
</dbReference>
<evidence type="ECO:0000259" key="6">
    <source>
        <dbReference type="Pfam" id="PF05175"/>
    </source>
</evidence>
<reference evidence="8" key="1">
    <citation type="submission" date="2020-03" db="EMBL/GenBank/DDBJ databases">
        <title>Genome of Pelagibius litoralis DSM 21314T.</title>
        <authorList>
            <person name="Wang G."/>
        </authorList>
    </citation>
    <scope>NUCLEOTIDE SEQUENCE</scope>
    <source>
        <strain evidence="8">DSM 21314</strain>
    </source>
</reference>
<sequence length="301" mass="31427">MSASAAVTLEQAVATATSRLAEAGIEAPRRDARLLVCSLLGGGPELLLARPERPLDAAETAGIAAAVERRARREPISRILGRREFWSLEFQLGPETLDPRPDSETLVEAVLDFIPRRDAELRILDLGCGSGCLLLALLSELPVAQGLGIDLAPGAVAASAENARRLGLGSRAEFVQGSWQDGLQGVWNIVVSNPPYIPTAEIAGLAPEVAAYDPPLALDGGTDGLAAYRSLIPAAAAVLHGEGLLALEVGAGQSAAVRGLLEEAGFPTIRVARDLSGIERCVLATQARKSRASAQELADVR</sequence>
<dbReference type="InterPro" id="IPR002052">
    <property type="entry name" value="DNA_methylase_N6_adenine_CS"/>
</dbReference>
<evidence type="ECO:0000259" key="7">
    <source>
        <dbReference type="Pfam" id="PF17827"/>
    </source>
</evidence>
<dbReference type="InterPro" id="IPR029063">
    <property type="entry name" value="SAM-dependent_MTases_sf"/>
</dbReference>
<feature type="binding site" evidence="5">
    <location>
        <position position="150"/>
    </location>
    <ligand>
        <name>S-adenosyl-L-methionine</name>
        <dbReference type="ChEBI" id="CHEBI:59789"/>
    </ligand>
</feature>
<keyword evidence="9" id="KW-1185">Reference proteome</keyword>
<comment type="catalytic activity">
    <reaction evidence="4 5">
        <text>L-glutaminyl-[peptide chain release factor] + S-adenosyl-L-methionine = N(5)-methyl-L-glutaminyl-[peptide chain release factor] + S-adenosyl-L-homocysteine + H(+)</text>
        <dbReference type="Rhea" id="RHEA:42896"/>
        <dbReference type="Rhea" id="RHEA-COMP:10271"/>
        <dbReference type="Rhea" id="RHEA-COMP:10272"/>
        <dbReference type="ChEBI" id="CHEBI:15378"/>
        <dbReference type="ChEBI" id="CHEBI:30011"/>
        <dbReference type="ChEBI" id="CHEBI:57856"/>
        <dbReference type="ChEBI" id="CHEBI:59789"/>
        <dbReference type="ChEBI" id="CHEBI:61891"/>
        <dbReference type="EC" id="2.1.1.297"/>
    </reaction>
</comment>
<dbReference type="SUPFAM" id="SSF53335">
    <property type="entry name" value="S-adenosyl-L-methionine-dependent methyltransferases"/>
    <property type="match status" value="1"/>
</dbReference>
<dbReference type="Proteomes" id="UP000761264">
    <property type="component" value="Unassembled WGS sequence"/>
</dbReference>
<feature type="binding site" evidence="5">
    <location>
        <position position="193"/>
    </location>
    <ligand>
        <name>S-adenosyl-L-methionine</name>
        <dbReference type="ChEBI" id="CHEBI:59789"/>
    </ligand>
</feature>
<dbReference type="GO" id="GO:0102559">
    <property type="term" value="F:peptide chain release factor N(5)-glutamine methyltransferase activity"/>
    <property type="evidence" value="ECO:0007669"/>
    <property type="project" value="UniProtKB-EC"/>
</dbReference>
<dbReference type="PANTHER" id="PTHR18895">
    <property type="entry name" value="HEMK METHYLTRANSFERASE"/>
    <property type="match status" value="1"/>
</dbReference>
<evidence type="ECO:0000256" key="4">
    <source>
        <dbReference type="ARBA" id="ARBA00048391"/>
    </source>
</evidence>
<dbReference type="HAMAP" id="MF_02126">
    <property type="entry name" value="RF_methyltr_PrmC"/>
    <property type="match status" value="1"/>
</dbReference>
<feature type="domain" description="Methyltransferase small" evidence="6">
    <location>
        <begin position="115"/>
        <end position="196"/>
    </location>
</feature>
<comment type="similarity">
    <text evidence="5">Belongs to the protein N5-glutamine methyltransferase family. PrmC subfamily.</text>
</comment>
<feature type="domain" description="Release factor glutamine methyltransferase N-terminal" evidence="7">
    <location>
        <begin position="11"/>
        <end position="81"/>
    </location>
</feature>
<dbReference type="RefSeq" id="WP_167230192.1">
    <property type="nucleotide sequence ID" value="NZ_JAAQPH010000027.1"/>
</dbReference>
<dbReference type="GO" id="GO:0003676">
    <property type="term" value="F:nucleic acid binding"/>
    <property type="evidence" value="ECO:0007669"/>
    <property type="project" value="InterPro"/>
</dbReference>
<feature type="binding site" evidence="5">
    <location>
        <begin position="193"/>
        <end position="196"/>
    </location>
    <ligand>
        <name>substrate</name>
    </ligand>
</feature>
<feature type="binding site" evidence="5">
    <location>
        <position position="179"/>
    </location>
    <ligand>
        <name>S-adenosyl-L-methionine</name>
        <dbReference type="ChEBI" id="CHEBI:59789"/>
    </ligand>
</feature>
<dbReference type="InterPro" id="IPR007848">
    <property type="entry name" value="Small_mtfrase_dom"/>
</dbReference>
<feature type="binding site" evidence="5">
    <location>
        <begin position="127"/>
        <end position="131"/>
    </location>
    <ligand>
        <name>S-adenosyl-L-methionine</name>
        <dbReference type="ChEBI" id="CHEBI:59789"/>
    </ligand>
</feature>
<evidence type="ECO:0000313" key="9">
    <source>
        <dbReference type="Proteomes" id="UP000761264"/>
    </source>
</evidence>
<dbReference type="InterPro" id="IPR040758">
    <property type="entry name" value="PrmC_N"/>
</dbReference>
<proteinExistence type="inferred from homology"/>
<dbReference type="Pfam" id="PF05175">
    <property type="entry name" value="MTS"/>
    <property type="match status" value="1"/>
</dbReference>
<organism evidence="8 9">
    <name type="scientific">Pelagibius litoralis</name>
    <dbReference type="NCBI Taxonomy" id="374515"/>
    <lineage>
        <taxon>Bacteria</taxon>
        <taxon>Pseudomonadati</taxon>
        <taxon>Pseudomonadota</taxon>
        <taxon>Alphaproteobacteria</taxon>
        <taxon>Rhodospirillales</taxon>
        <taxon>Rhodovibrionaceae</taxon>
        <taxon>Pelagibius</taxon>
    </lineage>
</organism>
<dbReference type="AlphaFoldDB" id="A0A967F2L7"/>
<keyword evidence="3 5" id="KW-0949">S-adenosyl-L-methionine</keyword>
<evidence type="ECO:0000256" key="2">
    <source>
        <dbReference type="ARBA" id="ARBA00022679"/>
    </source>
</evidence>
<name>A0A967F2L7_9PROT</name>
<protein>
    <recommendedName>
        <fullName evidence="5">Release factor glutamine methyltransferase</fullName>
        <shortName evidence="5">RF MTase</shortName>
        <ecNumber evidence="5">2.1.1.297</ecNumber>
    </recommendedName>
    <alternativeName>
        <fullName evidence="5">N5-glutamine methyltransferase PrmC</fullName>
    </alternativeName>
    <alternativeName>
        <fullName evidence="5">Protein-(glutamine-N5) MTase PrmC</fullName>
    </alternativeName>
    <alternativeName>
        <fullName evidence="5">Protein-glutamine N-methyltransferase PrmC</fullName>
    </alternativeName>
</protein>
<dbReference type="PANTHER" id="PTHR18895:SF74">
    <property type="entry name" value="MTRF1L RELEASE FACTOR GLUTAMINE METHYLTRANSFERASE"/>
    <property type="match status" value="1"/>
</dbReference>
<evidence type="ECO:0000256" key="1">
    <source>
        <dbReference type="ARBA" id="ARBA00022603"/>
    </source>
</evidence>
<dbReference type="Pfam" id="PF17827">
    <property type="entry name" value="PrmC_N"/>
    <property type="match status" value="1"/>
</dbReference>
<dbReference type="InterPro" id="IPR050320">
    <property type="entry name" value="N5-glutamine_MTase"/>
</dbReference>
<dbReference type="GO" id="GO:0032259">
    <property type="term" value="P:methylation"/>
    <property type="evidence" value="ECO:0007669"/>
    <property type="project" value="UniProtKB-KW"/>
</dbReference>
<gene>
    <name evidence="5 8" type="primary">prmC</name>
    <name evidence="8" type="ORF">HBA54_25065</name>
</gene>
<keyword evidence="2 5" id="KW-0808">Transferase</keyword>
<dbReference type="InterPro" id="IPR019874">
    <property type="entry name" value="RF_methyltr_PrmC"/>
</dbReference>
<dbReference type="Gene3D" id="1.10.8.10">
    <property type="entry name" value="DNA helicase RuvA subunit, C-terminal domain"/>
    <property type="match status" value="1"/>
</dbReference>
<dbReference type="NCBIfam" id="TIGR00536">
    <property type="entry name" value="hemK_fam"/>
    <property type="match status" value="1"/>
</dbReference>